<dbReference type="EMBL" id="JAFKCT010000003">
    <property type="protein sequence ID" value="MBN7811274.1"/>
    <property type="molecule type" value="Genomic_DNA"/>
</dbReference>
<dbReference type="Gene3D" id="3.40.50.1010">
    <property type="entry name" value="5'-nuclease"/>
    <property type="match status" value="1"/>
</dbReference>
<dbReference type="InterPro" id="IPR029060">
    <property type="entry name" value="PIN-like_dom_sf"/>
</dbReference>
<evidence type="ECO:0000313" key="3">
    <source>
        <dbReference type="Proteomes" id="UP000664317"/>
    </source>
</evidence>
<gene>
    <name evidence="2" type="ORF">J0A68_09915</name>
</gene>
<organism evidence="2 3">
    <name type="scientific">Algoriphagus oliviformis</name>
    <dbReference type="NCBI Taxonomy" id="2811231"/>
    <lineage>
        <taxon>Bacteria</taxon>
        <taxon>Pseudomonadati</taxon>
        <taxon>Bacteroidota</taxon>
        <taxon>Cytophagia</taxon>
        <taxon>Cytophagales</taxon>
        <taxon>Cyclobacteriaceae</taxon>
        <taxon>Algoriphagus</taxon>
    </lineage>
</organism>
<evidence type="ECO:0000313" key="2">
    <source>
        <dbReference type="EMBL" id="MBN7811274.1"/>
    </source>
</evidence>
<evidence type="ECO:0000259" key="1">
    <source>
        <dbReference type="Pfam" id="PF10130"/>
    </source>
</evidence>
<feature type="domain" description="PIN" evidence="1">
    <location>
        <begin position="4"/>
        <end position="129"/>
    </location>
</feature>
<dbReference type="SUPFAM" id="SSF88723">
    <property type="entry name" value="PIN domain-like"/>
    <property type="match status" value="1"/>
</dbReference>
<comment type="caution">
    <text evidence="2">The sequence shown here is derived from an EMBL/GenBank/DDBJ whole genome shotgun (WGS) entry which is preliminary data.</text>
</comment>
<dbReference type="Pfam" id="PF10130">
    <property type="entry name" value="PIN_2"/>
    <property type="match status" value="1"/>
</dbReference>
<name>A0ABS3C3U3_9BACT</name>
<dbReference type="InterPro" id="IPR002716">
    <property type="entry name" value="PIN_dom"/>
</dbReference>
<dbReference type="RefSeq" id="WP_206578053.1">
    <property type="nucleotide sequence ID" value="NZ_JAFKCT010000003.1"/>
</dbReference>
<dbReference type="Proteomes" id="UP000664317">
    <property type="component" value="Unassembled WGS sequence"/>
</dbReference>
<protein>
    <recommendedName>
        <fullName evidence="1">PIN domain-containing protein</fullName>
    </recommendedName>
</protein>
<keyword evidence="3" id="KW-1185">Reference proteome</keyword>
<proteinExistence type="predicted"/>
<sequence length="148" mass="17147">MRIVVDSNIVFSAILNTNGKISRILLHPKSRLNLYSTRHLLEEIYEHFEKLKSISGYSEKELSRIISLVTGRIRFIDPRLIPLPVFLNAENLTRDIDIDDTEFVALTDHAKAKLWSGDKKLIMGLRKKNWKKAITTDELSLLLFRKSK</sequence>
<reference evidence="2 3" key="1">
    <citation type="submission" date="2021-03" db="EMBL/GenBank/DDBJ databases">
        <title>novel species isolated from a fishpond in China.</title>
        <authorList>
            <person name="Lu H."/>
            <person name="Cai Z."/>
        </authorList>
    </citation>
    <scope>NUCLEOTIDE SEQUENCE [LARGE SCALE GENOMIC DNA]</scope>
    <source>
        <strain evidence="2 3">H41</strain>
    </source>
</reference>
<accession>A0ABS3C3U3</accession>